<dbReference type="InterPro" id="IPR000792">
    <property type="entry name" value="Tscrpt_reg_LuxR_C"/>
</dbReference>
<evidence type="ECO:0000313" key="6">
    <source>
        <dbReference type="Proteomes" id="UP000535501"/>
    </source>
</evidence>
<evidence type="ECO:0000259" key="4">
    <source>
        <dbReference type="PROSITE" id="PS50043"/>
    </source>
</evidence>
<dbReference type="RefSeq" id="WP_077549174.1">
    <property type="nucleotide sequence ID" value="NZ_JACHEJ010000018.1"/>
</dbReference>
<reference evidence="5 6" key="1">
    <citation type="submission" date="2020-08" db="EMBL/GenBank/DDBJ databases">
        <title>Genomic Encyclopedia of Type Strains, Phase IV (KMG-IV): sequencing the most valuable type-strain genomes for metagenomic binning, comparative biology and taxonomic classification.</title>
        <authorList>
            <person name="Goeker M."/>
        </authorList>
    </citation>
    <scope>NUCLEOTIDE SEQUENCE [LARGE SCALE GENOMIC DNA]</scope>
    <source>
        <strain evidence="5 6">DSM 102134</strain>
    </source>
</reference>
<dbReference type="AlphaFoldDB" id="A0A7W9Z186"/>
<keyword evidence="3" id="KW-0804">Transcription</keyword>
<feature type="domain" description="HTH luxR-type" evidence="4">
    <location>
        <begin position="167"/>
        <end position="232"/>
    </location>
</feature>
<dbReference type="GO" id="GO:0006355">
    <property type="term" value="P:regulation of DNA-templated transcription"/>
    <property type="evidence" value="ECO:0007669"/>
    <property type="project" value="InterPro"/>
</dbReference>
<comment type="caution">
    <text evidence="5">The sequence shown here is derived from an EMBL/GenBank/DDBJ whole genome shotgun (WGS) entry which is preliminary data.</text>
</comment>
<dbReference type="InterPro" id="IPR016032">
    <property type="entry name" value="Sig_transdc_resp-reg_C-effctor"/>
</dbReference>
<dbReference type="Pfam" id="PF03472">
    <property type="entry name" value="Autoind_bind"/>
    <property type="match status" value="1"/>
</dbReference>
<dbReference type="Gene3D" id="3.30.450.80">
    <property type="entry name" value="Transcription factor LuxR-like, autoinducer-binding domain"/>
    <property type="match status" value="1"/>
</dbReference>
<name>A0A7W9Z186_9HYPH</name>
<dbReference type="SUPFAM" id="SSF75516">
    <property type="entry name" value="Pheromone-binding domain of LuxR-like quorum-sensing transcription factors"/>
    <property type="match status" value="1"/>
</dbReference>
<evidence type="ECO:0000313" key="5">
    <source>
        <dbReference type="EMBL" id="MBB6182062.1"/>
    </source>
</evidence>
<evidence type="ECO:0000256" key="3">
    <source>
        <dbReference type="ARBA" id="ARBA00023163"/>
    </source>
</evidence>
<dbReference type="SUPFAM" id="SSF46894">
    <property type="entry name" value="C-terminal effector domain of the bipartite response regulators"/>
    <property type="match status" value="1"/>
</dbReference>
<keyword evidence="6" id="KW-1185">Reference proteome</keyword>
<dbReference type="GO" id="GO:0003677">
    <property type="term" value="F:DNA binding"/>
    <property type="evidence" value="ECO:0007669"/>
    <property type="project" value="UniProtKB-KW"/>
</dbReference>
<organism evidence="5 6">
    <name type="scientific">Pseudorhizobium flavum</name>
    <dbReference type="NCBI Taxonomy" id="1335061"/>
    <lineage>
        <taxon>Bacteria</taxon>
        <taxon>Pseudomonadati</taxon>
        <taxon>Pseudomonadota</taxon>
        <taxon>Alphaproteobacteria</taxon>
        <taxon>Hyphomicrobiales</taxon>
        <taxon>Rhizobiaceae</taxon>
        <taxon>Rhizobium/Agrobacterium group</taxon>
        <taxon>Pseudorhizobium</taxon>
    </lineage>
</organism>
<protein>
    <submittedName>
        <fullName evidence="5">DNA-binding CsgD family transcriptional regulator</fullName>
    </submittedName>
</protein>
<dbReference type="Gene3D" id="1.10.10.10">
    <property type="entry name" value="Winged helix-like DNA-binding domain superfamily/Winged helix DNA-binding domain"/>
    <property type="match status" value="1"/>
</dbReference>
<sequence>MIGQVHLLAMAGSLSETEALLRAALADLGVTAFNYGAAQMKITEGPVIDRFWTNMEERWIQRYVVKRYHLLDRLVAAALVRVRPFTFSEIFSVPPDLPEQEEMETEFPYRNGVVVPIHSPFGRFGMLSAACDHPILDGGDAATSFIANVALLATTAHERAEQLSAVETASSIALTDREVECLRWSVFGKTSDEIAVILGLTERTVRKHITTAMDKLNVTNRVQAVSKALALGLVSFGYSTKMEPDPRFQ</sequence>
<dbReference type="InterPro" id="IPR036388">
    <property type="entry name" value="WH-like_DNA-bd_sf"/>
</dbReference>
<keyword evidence="1" id="KW-0805">Transcription regulation</keyword>
<evidence type="ECO:0000256" key="2">
    <source>
        <dbReference type="ARBA" id="ARBA00023125"/>
    </source>
</evidence>
<dbReference type="Proteomes" id="UP000535501">
    <property type="component" value="Unassembled WGS sequence"/>
</dbReference>
<dbReference type="SMART" id="SM00421">
    <property type="entry name" value="HTH_LUXR"/>
    <property type="match status" value="1"/>
</dbReference>
<dbReference type="EMBL" id="JACHEJ010000018">
    <property type="protein sequence ID" value="MBB6182062.1"/>
    <property type="molecule type" value="Genomic_DNA"/>
</dbReference>
<dbReference type="InterPro" id="IPR005143">
    <property type="entry name" value="TF_LuxR_autoind-bd_dom"/>
</dbReference>
<dbReference type="CDD" id="cd06170">
    <property type="entry name" value="LuxR_C_like"/>
    <property type="match status" value="1"/>
</dbReference>
<dbReference type="Pfam" id="PF00196">
    <property type="entry name" value="GerE"/>
    <property type="match status" value="1"/>
</dbReference>
<gene>
    <name evidence="5" type="ORF">HNQ75_004051</name>
</gene>
<evidence type="ECO:0000256" key="1">
    <source>
        <dbReference type="ARBA" id="ARBA00023015"/>
    </source>
</evidence>
<accession>A0A7W9Z186</accession>
<keyword evidence="2 5" id="KW-0238">DNA-binding</keyword>
<dbReference type="PANTHER" id="PTHR44688">
    <property type="entry name" value="DNA-BINDING TRANSCRIPTIONAL ACTIVATOR DEVR_DOSR"/>
    <property type="match status" value="1"/>
</dbReference>
<dbReference type="PANTHER" id="PTHR44688:SF16">
    <property type="entry name" value="DNA-BINDING TRANSCRIPTIONAL ACTIVATOR DEVR_DOSR"/>
    <property type="match status" value="1"/>
</dbReference>
<dbReference type="InterPro" id="IPR036693">
    <property type="entry name" value="TF_LuxR_autoind-bd_dom_sf"/>
</dbReference>
<dbReference type="PROSITE" id="PS50043">
    <property type="entry name" value="HTH_LUXR_2"/>
    <property type="match status" value="1"/>
</dbReference>
<proteinExistence type="predicted"/>
<dbReference type="PRINTS" id="PR00038">
    <property type="entry name" value="HTHLUXR"/>
</dbReference>